<dbReference type="AlphaFoldDB" id="A0A7W9JH36"/>
<protein>
    <recommendedName>
        <fullName evidence="3">DUF1611 domain-containing protein</fullName>
    </recommendedName>
</protein>
<keyword evidence="2" id="KW-1185">Reference proteome</keyword>
<organism evidence="1 2">
    <name type="scientific">Micrococcus endophyticus</name>
    <dbReference type="NCBI Taxonomy" id="455343"/>
    <lineage>
        <taxon>Bacteria</taxon>
        <taxon>Bacillati</taxon>
        <taxon>Actinomycetota</taxon>
        <taxon>Actinomycetes</taxon>
        <taxon>Micrococcales</taxon>
        <taxon>Micrococcaceae</taxon>
        <taxon>Micrococcus</taxon>
    </lineage>
</organism>
<dbReference type="RefSeq" id="WP_184170152.1">
    <property type="nucleotide sequence ID" value="NZ_BAABAG010000002.1"/>
</dbReference>
<evidence type="ECO:0000313" key="1">
    <source>
        <dbReference type="EMBL" id="MBB5847732.1"/>
    </source>
</evidence>
<reference evidence="1 2" key="1">
    <citation type="submission" date="2020-08" db="EMBL/GenBank/DDBJ databases">
        <title>Sequencing the genomes of 1000 actinobacteria strains.</title>
        <authorList>
            <person name="Klenk H.-P."/>
        </authorList>
    </citation>
    <scope>NUCLEOTIDE SEQUENCE [LARGE SCALE GENOMIC DNA]</scope>
    <source>
        <strain evidence="1 2">DSM 17945</strain>
    </source>
</reference>
<name>A0A7W9JH36_9MICC</name>
<accession>A0A7W9JH36</accession>
<sequence>MQTETADLIASLSFELEKKYRHLSDHPAEGHSVDGVEDVELSPRRLRRAKTSYTARAFRQRARGEEHQGYGLRRGRGVTPKAGDLVLARIATIGQHKRLESYNSRRRNLFMGDEVIVAYGDRYAPDQFLAEVPRNLNYTNLVAAGGMASRVIEKHENIDPATVLEPLGLITRGGEVVSLSDTAPHEITPWEQARETLGEDGPTVVVVFGSSMNSGKSTTVGCLVNGLVNAGLTVHAGKATGTGAGNDAGLFRDAGAEKVVDFTDFGLPSTFRLSFECTKDIMFSMTSVLSQGDPDVVVIEIADGIYQGETAALVADPEFGELADKVLFACGEALSAAAGVGLLQRAGLPLVAVSGLLTSAPLIAREASAVVDVPVIPTYDLCEADVALRTLGLDAETVGA</sequence>
<evidence type="ECO:0000313" key="2">
    <source>
        <dbReference type="Proteomes" id="UP000567246"/>
    </source>
</evidence>
<dbReference type="InterPro" id="IPR027417">
    <property type="entry name" value="P-loop_NTPase"/>
</dbReference>
<dbReference type="SUPFAM" id="SSF52540">
    <property type="entry name" value="P-loop containing nucleoside triphosphate hydrolases"/>
    <property type="match status" value="1"/>
</dbReference>
<gene>
    <name evidence="1" type="ORF">HDA33_000296</name>
</gene>
<proteinExistence type="predicted"/>
<dbReference type="Gene3D" id="3.40.50.300">
    <property type="entry name" value="P-loop containing nucleotide triphosphate hydrolases"/>
    <property type="match status" value="1"/>
</dbReference>
<dbReference type="Proteomes" id="UP000567246">
    <property type="component" value="Unassembled WGS sequence"/>
</dbReference>
<evidence type="ECO:0008006" key="3">
    <source>
        <dbReference type="Google" id="ProtNLM"/>
    </source>
</evidence>
<comment type="caution">
    <text evidence="1">The sequence shown here is derived from an EMBL/GenBank/DDBJ whole genome shotgun (WGS) entry which is preliminary data.</text>
</comment>
<dbReference type="EMBL" id="JACHMW010000001">
    <property type="protein sequence ID" value="MBB5847732.1"/>
    <property type="molecule type" value="Genomic_DNA"/>
</dbReference>